<keyword evidence="3" id="KW-1003">Cell membrane</keyword>
<proteinExistence type="inferred from homology"/>
<feature type="domain" description="CBS" evidence="12">
    <location>
        <begin position="275"/>
        <end position="331"/>
    </location>
</feature>
<comment type="subcellular location">
    <subcellularLocation>
        <location evidence="1">Cell membrane</location>
        <topology evidence="1">Multi-pass membrane protein</topology>
    </subcellularLocation>
</comment>
<dbReference type="InterPro" id="IPR002550">
    <property type="entry name" value="CNNM"/>
</dbReference>
<dbReference type="InterPro" id="IPR000644">
    <property type="entry name" value="CBS_dom"/>
</dbReference>
<evidence type="ECO:0000313" key="14">
    <source>
        <dbReference type="EMBL" id="SMC15909.1"/>
    </source>
</evidence>
<gene>
    <name evidence="14" type="ORF">SAMN02745857_00040</name>
</gene>
<evidence type="ECO:0000256" key="3">
    <source>
        <dbReference type="ARBA" id="ARBA00022475"/>
    </source>
</evidence>
<dbReference type="InterPro" id="IPR044751">
    <property type="entry name" value="Ion_transp-like_CBS"/>
</dbReference>
<organism evidence="14 15">
    <name type="scientific">Andreprevotia lacus DSM 23236</name>
    <dbReference type="NCBI Taxonomy" id="1121001"/>
    <lineage>
        <taxon>Bacteria</taxon>
        <taxon>Pseudomonadati</taxon>
        <taxon>Pseudomonadota</taxon>
        <taxon>Betaproteobacteria</taxon>
        <taxon>Neisseriales</taxon>
        <taxon>Chitinibacteraceae</taxon>
        <taxon>Andreprevotia</taxon>
    </lineage>
</organism>
<sequence>MDDIPLPALVIGLIACLISSAFFSGAETAMMAINRYKLASKAKQGHRAALRTQALLNQTEKLLSVILLGNTLINTGSATLSALIAAKVFAGNDTAIGLSAILVAFAILVFSEATPKVIAATHAEKFAFVTSAALTPLLRLFYPAVWFVNLFVNAIVRTLRLDKPTHGQQALSPEELRVLVLESGKYIQKKHQAALLNLLELGTITVDDVMTPRHQIEMVDLATADEELRHQLFTSHHSRLPIYSDNQDDILGILHVRKLLSLREEDVDAETVRTLARSPYFIPSGTPLLTQLQNFQENRRRIGLVVDEYGELLGLVALEDILEQIIGEFTTNAPQAGLRFEKQADGSYLLDGASSLRELNRKLKLAFPIDGPKTLNGLILEYFEEIPDAGTCFVLAGERLEIVQTQDRSIRMVRLYPHS</sequence>
<evidence type="ECO:0000256" key="8">
    <source>
        <dbReference type="ARBA" id="ARBA00023136"/>
    </source>
</evidence>
<dbReference type="AlphaFoldDB" id="A0A1W1WW20"/>
<dbReference type="Proteomes" id="UP000192761">
    <property type="component" value="Unassembled WGS sequence"/>
</dbReference>
<evidence type="ECO:0000256" key="10">
    <source>
        <dbReference type="PROSITE-ProRule" id="PRU01193"/>
    </source>
</evidence>
<dbReference type="EMBL" id="FWXD01000001">
    <property type="protein sequence ID" value="SMC15909.1"/>
    <property type="molecule type" value="Genomic_DNA"/>
</dbReference>
<feature type="transmembrane region" description="Helical" evidence="11">
    <location>
        <begin position="126"/>
        <end position="148"/>
    </location>
</feature>
<protein>
    <submittedName>
        <fullName evidence="14">Mg2+ and Co2+ transporter CorB, contains DUF21, CBS pair, and CorC-HlyC domains</fullName>
    </submittedName>
</protein>
<dbReference type="STRING" id="1121001.SAMN02745857_00040"/>
<evidence type="ECO:0000256" key="2">
    <source>
        <dbReference type="ARBA" id="ARBA00006337"/>
    </source>
</evidence>
<evidence type="ECO:0000256" key="4">
    <source>
        <dbReference type="ARBA" id="ARBA00022692"/>
    </source>
</evidence>
<evidence type="ECO:0000259" key="13">
    <source>
        <dbReference type="PROSITE" id="PS51846"/>
    </source>
</evidence>
<keyword evidence="15" id="KW-1185">Reference proteome</keyword>
<dbReference type="GO" id="GO:0005886">
    <property type="term" value="C:plasma membrane"/>
    <property type="evidence" value="ECO:0007669"/>
    <property type="project" value="UniProtKB-SubCell"/>
</dbReference>
<dbReference type="RefSeq" id="WP_084088530.1">
    <property type="nucleotide sequence ID" value="NZ_FWXD01000001.1"/>
</dbReference>
<feature type="transmembrane region" description="Helical" evidence="11">
    <location>
        <begin position="62"/>
        <end position="89"/>
    </location>
</feature>
<dbReference type="PROSITE" id="PS51846">
    <property type="entry name" value="CNNM"/>
    <property type="match status" value="1"/>
</dbReference>
<evidence type="ECO:0000256" key="5">
    <source>
        <dbReference type="ARBA" id="ARBA00022737"/>
    </source>
</evidence>
<dbReference type="Gene3D" id="3.10.580.10">
    <property type="entry name" value="CBS-domain"/>
    <property type="match status" value="1"/>
</dbReference>
<evidence type="ECO:0000256" key="9">
    <source>
        <dbReference type="PROSITE-ProRule" id="PRU00703"/>
    </source>
</evidence>
<dbReference type="Pfam" id="PF01595">
    <property type="entry name" value="CNNM"/>
    <property type="match status" value="1"/>
</dbReference>
<dbReference type="InterPro" id="IPR005170">
    <property type="entry name" value="Transptr-assoc_dom"/>
</dbReference>
<dbReference type="InterPro" id="IPR046342">
    <property type="entry name" value="CBS_dom_sf"/>
</dbReference>
<accession>A0A1W1WW20</accession>
<evidence type="ECO:0000256" key="11">
    <source>
        <dbReference type="SAM" id="Phobius"/>
    </source>
</evidence>
<dbReference type="CDD" id="cd04590">
    <property type="entry name" value="CBS_pair_CorC_HlyC_assoc"/>
    <property type="match status" value="1"/>
</dbReference>
<evidence type="ECO:0000256" key="7">
    <source>
        <dbReference type="ARBA" id="ARBA00023122"/>
    </source>
</evidence>
<dbReference type="SUPFAM" id="SSF54631">
    <property type="entry name" value="CBS-domain pair"/>
    <property type="match status" value="1"/>
</dbReference>
<dbReference type="InterPro" id="IPR016169">
    <property type="entry name" value="FAD-bd_PCMH_sub2"/>
</dbReference>
<dbReference type="Pfam" id="PF00571">
    <property type="entry name" value="CBS"/>
    <property type="match status" value="1"/>
</dbReference>
<keyword evidence="8 10" id="KW-0472">Membrane</keyword>
<keyword evidence="5" id="KW-0677">Repeat</keyword>
<dbReference type="PANTHER" id="PTHR22777">
    <property type="entry name" value="HEMOLYSIN-RELATED"/>
    <property type="match status" value="1"/>
</dbReference>
<dbReference type="InterPro" id="IPR036318">
    <property type="entry name" value="FAD-bd_PCMH-like_sf"/>
</dbReference>
<evidence type="ECO:0000256" key="6">
    <source>
        <dbReference type="ARBA" id="ARBA00022989"/>
    </source>
</evidence>
<keyword evidence="7 9" id="KW-0129">CBS domain</keyword>
<dbReference type="OrthoDB" id="9805314at2"/>
<feature type="domain" description="CNNM transmembrane" evidence="13">
    <location>
        <begin position="2"/>
        <end position="193"/>
    </location>
</feature>
<feature type="transmembrane region" description="Helical" evidence="11">
    <location>
        <begin position="6"/>
        <end position="33"/>
    </location>
</feature>
<dbReference type="GO" id="GO:0050660">
    <property type="term" value="F:flavin adenine dinucleotide binding"/>
    <property type="evidence" value="ECO:0007669"/>
    <property type="project" value="InterPro"/>
</dbReference>
<dbReference type="PANTHER" id="PTHR22777:SF32">
    <property type="entry name" value="UPF0053 INNER MEMBRANE PROTEIN YFJD"/>
    <property type="match status" value="1"/>
</dbReference>
<dbReference type="Pfam" id="PF03471">
    <property type="entry name" value="CorC_HlyC"/>
    <property type="match status" value="1"/>
</dbReference>
<feature type="domain" description="CBS" evidence="12">
    <location>
        <begin position="210"/>
        <end position="270"/>
    </location>
</feature>
<keyword evidence="6 10" id="KW-1133">Transmembrane helix</keyword>
<evidence type="ECO:0000256" key="1">
    <source>
        <dbReference type="ARBA" id="ARBA00004651"/>
    </source>
</evidence>
<comment type="similarity">
    <text evidence="2">Belongs to the UPF0053 family.</text>
</comment>
<evidence type="ECO:0000259" key="12">
    <source>
        <dbReference type="PROSITE" id="PS51371"/>
    </source>
</evidence>
<feature type="transmembrane region" description="Helical" evidence="11">
    <location>
        <begin position="95"/>
        <end position="114"/>
    </location>
</feature>
<evidence type="ECO:0000313" key="15">
    <source>
        <dbReference type="Proteomes" id="UP000192761"/>
    </source>
</evidence>
<dbReference type="PROSITE" id="PS51371">
    <property type="entry name" value="CBS"/>
    <property type="match status" value="2"/>
</dbReference>
<dbReference type="Gene3D" id="3.30.465.10">
    <property type="match status" value="1"/>
</dbReference>
<reference evidence="14 15" key="1">
    <citation type="submission" date="2017-04" db="EMBL/GenBank/DDBJ databases">
        <authorList>
            <person name="Afonso C.L."/>
            <person name="Miller P.J."/>
            <person name="Scott M.A."/>
            <person name="Spackman E."/>
            <person name="Goraichik I."/>
            <person name="Dimitrov K.M."/>
            <person name="Suarez D.L."/>
            <person name="Swayne D.E."/>
        </authorList>
    </citation>
    <scope>NUCLEOTIDE SEQUENCE [LARGE SCALE GENOMIC DNA]</scope>
    <source>
        <strain evidence="14 15">DSM 23236</strain>
    </source>
</reference>
<name>A0A1W1WW20_9NEIS</name>
<dbReference type="SMART" id="SM01091">
    <property type="entry name" value="CorC_HlyC"/>
    <property type="match status" value="1"/>
</dbReference>
<keyword evidence="4 10" id="KW-0812">Transmembrane</keyword>
<dbReference type="SUPFAM" id="SSF56176">
    <property type="entry name" value="FAD-binding/transporter-associated domain-like"/>
    <property type="match status" value="1"/>
</dbReference>